<dbReference type="RefSeq" id="WP_031180467.1">
    <property type="nucleotide sequence ID" value="NZ_JBHWDA010000023.1"/>
</dbReference>
<dbReference type="Pfam" id="PF00903">
    <property type="entry name" value="Glyoxalase"/>
    <property type="match status" value="1"/>
</dbReference>
<reference evidence="2 3" key="1">
    <citation type="submission" date="2018-08" db="EMBL/GenBank/DDBJ databases">
        <title>The complete genome sequence of Streptomyces seoulensis, a pioneer strain for nickel superoxide dismutase discovery.</title>
        <authorList>
            <person name="Shin J."/>
            <person name="Lee J.-S."/>
            <person name="Lee E.-J."/>
            <person name="Youn H.-D."/>
        </authorList>
    </citation>
    <scope>NUCLEOTIDE SEQUENCE [LARGE SCALE GENOMIC DNA]</scope>
    <source>
        <strain evidence="2 3">KCTC 9819</strain>
    </source>
</reference>
<evidence type="ECO:0000313" key="3">
    <source>
        <dbReference type="Proteomes" id="UP000292547"/>
    </source>
</evidence>
<evidence type="ECO:0000313" key="2">
    <source>
        <dbReference type="EMBL" id="QBJ89150.1"/>
    </source>
</evidence>
<keyword evidence="3" id="KW-1185">Reference proteome</keyword>
<protein>
    <submittedName>
        <fullName evidence="2">VOC family protein</fullName>
    </submittedName>
</protein>
<dbReference type="EMBL" id="CP032229">
    <property type="protein sequence ID" value="QBJ89150.1"/>
    <property type="molecule type" value="Genomic_DNA"/>
</dbReference>
<dbReference type="OrthoDB" id="9798201at2"/>
<dbReference type="Gene3D" id="3.10.180.10">
    <property type="entry name" value="2,3-Dihydroxybiphenyl 1,2-Dioxygenase, domain 1"/>
    <property type="match status" value="1"/>
</dbReference>
<accession>A0A4P6TPQ7</accession>
<dbReference type="KEGG" id="sseo:D0Z67_01690"/>
<name>A0A4P6TPQ7_STRSO</name>
<dbReference type="InterPro" id="IPR004360">
    <property type="entry name" value="Glyas_Fos-R_dOase_dom"/>
</dbReference>
<dbReference type="Proteomes" id="UP000292547">
    <property type="component" value="Chromosome"/>
</dbReference>
<sequence length="127" mass="13862">MQERAFPLVFAEHVPATAAFYERLGFTRLRQNPPEGEPTYIALARGTAELAVVSADWPATRYGRPLGTGVRFEMFVLVDDLDTLLKELAGAGVPLLRDPVEMPWGERIAYLTDPDGNPVALAAGPHS</sequence>
<gene>
    <name evidence="2" type="ORF">D0Z67_01690</name>
</gene>
<dbReference type="AlphaFoldDB" id="A0A4P6TPQ7"/>
<dbReference type="STRING" id="73044.GCA_000725795_02158"/>
<feature type="domain" description="VOC" evidence="1">
    <location>
        <begin position="3"/>
        <end position="124"/>
    </location>
</feature>
<dbReference type="InterPro" id="IPR037523">
    <property type="entry name" value="VOC_core"/>
</dbReference>
<dbReference type="SUPFAM" id="SSF54593">
    <property type="entry name" value="Glyoxalase/Bleomycin resistance protein/Dihydroxybiphenyl dioxygenase"/>
    <property type="match status" value="1"/>
</dbReference>
<evidence type="ECO:0000259" key="1">
    <source>
        <dbReference type="PROSITE" id="PS51819"/>
    </source>
</evidence>
<dbReference type="InterPro" id="IPR029068">
    <property type="entry name" value="Glyas_Bleomycin-R_OHBP_Dase"/>
</dbReference>
<proteinExistence type="predicted"/>
<organism evidence="2 3">
    <name type="scientific">Streptomyces seoulensis</name>
    <dbReference type="NCBI Taxonomy" id="73044"/>
    <lineage>
        <taxon>Bacteria</taxon>
        <taxon>Bacillati</taxon>
        <taxon>Actinomycetota</taxon>
        <taxon>Actinomycetes</taxon>
        <taxon>Kitasatosporales</taxon>
        <taxon>Streptomycetaceae</taxon>
        <taxon>Streptomyces</taxon>
    </lineage>
</organism>
<dbReference type="PROSITE" id="PS51819">
    <property type="entry name" value="VOC"/>
    <property type="match status" value="1"/>
</dbReference>